<feature type="compositionally biased region" description="Basic and acidic residues" evidence="5">
    <location>
        <begin position="359"/>
        <end position="372"/>
    </location>
</feature>
<dbReference type="GO" id="GO:0006511">
    <property type="term" value="P:ubiquitin-dependent protein catabolic process"/>
    <property type="evidence" value="ECO:0007669"/>
    <property type="project" value="TreeGrafter"/>
</dbReference>
<comment type="caution">
    <text evidence="7">The sequence shown here is derived from an EMBL/GenBank/DDBJ whole genome shotgun (WGS) entry which is preliminary data.</text>
</comment>
<dbReference type="Gene3D" id="3.30.40.10">
    <property type="entry name" value="Zinc/RING finger domain, C3HC4 (zinc finger)"/>
    <property type="match status" value="1"/>
</dbReference>
<evidence type="ECO:0000256" key="4">
    <source>
        <dbReference type="PROSITE-ProRule" id="PRU00175"/>
    </source>
</evidence>
<dbReference type="AlphaFoldDB" id="A0AA39HZ04"/>
<gene>
    <name evidence="7" type="ORF">QR680_007141</name>
</gene>
<evidence type="ECO:0000256" key="3">
    <source>
        <dbReference type="ARBA" id="ARBA00022833"/>
    </source>
</evidence>
<evidence type="ECO:0000256" key="5">
    <source>
        <dbReference type="SAM" id="MobiDB-lite"/>
    </source>
</evidence>
<keyword evidence="8" id="KW-1185">Reference proteome</keyword>
<protein>
    <recommendedName>
        <fullName evidence="6">RING-type domain-containing protein</fullName>
    </recommendedName>
</protein>
<feature type="region of interest" description="Disordered" evidence="5">
    <location>
        <begin position="347"/>
        <end position="372"/>
    </location>
</feature>
<accession>A0AA39HZ04</accession>
<dbReference type="PANTHER" id="PTHR45931:SF3">
    <property type="entry name" value="RING ZINC FINGER-CONTAINING PROTEIN"/>
    <property type="match status" value="1"/>
</dbReference>
<dbReference type="EMBL" id="JAUCMV010000003">
    <property type="protein sequence ID" value="KAK0414090.1"/>
    <property type="molecule type" value="Genomic_DNA"/>
</dbReference>
<dbReference type="Proteomes" id="UP001175271">
    <property type="component" value="Unassembled WGS sequence"/>
</dbReference>
<dbReference type="GO" id="GO:0061630">
    <property type="term" value="F:ubiquitin protein ligase activity"/>
    <property type="evidence" value="ECO:0007669"/>
    <property type="project" value="TreeGrafter"/>
</dbReference>
<feature type="compositionally biased region" description="Polar residues" evidence="5">
    <location>
        <begin position="347"/>
        <end position="357"/>
    </location>
</feature>
<name>A0AA39HZ04_9BILA</name>
<keyword evidence="1" id="KW-0479">Metal-binding</keyword>
<evidence type="ECO:0000256" key="2">
    <source>
        <dbReference type="ARBA" id="ARBA00022771"/>
    </source>
</evidence>
<dbReference type="InterPro" id="IPR001841">
    <property type="entry name" value="Znf_RING"/>
</dbReference>
<dbReference type="SUPFAM" id="SSF57850">
    <property type="entry name" value="RING/U-box"/>
    <property type="match status" value="1"/>
</dbReference>
<organism evidence="7 8">
    <name type="scientific">Steinernema hermaphroditum</name>
    <dbReference type="NCBI Taxonomy" id="289476"/>
    <lineage>
        <taxon>Eukaryota</taxon>
        <taxon>Metazoa</taxon>
        <taxon>Ecdysozoa</taxon>
        <taxon>Nematoda</taxon>
        <taxon>Chromadorea</taxon>
        <taxon>Rhabditida</taxon>
        <taxon>Tylenchina</taxon>
        <taxon>Panagrolaimomorpha</taxon>
        <taxon>Strongyloidoidea</taxon>
        <taxon>Steinernematidae</taxon>
        <taxon>Steinernema</taxon>
    </lineage>
</organism>
<evidence type="ECO:0000256" key="1">
    <source>
        <dbReference type="ARBA" id="ARBA00022723"/>
    </source>
</evidence>
<dbReference type="InterPro" id="IPR013083">
    <property type="entry name" value="Znf_RING/FYVE/PHD"/>
</dbReference>
<dbReference type="Pfam" id="PF13639">
    <property type="entry name" value="zf-RING_2"/>
    <property type="match status" value="1"/>
</dbReference>
<dbReference type="PANTHER" id="PTHR45931">
    <property type="entry name" value="SI:CH211-59O9.10"/>
    <property type="match status" value="1"/>
</dbReference>
<proteinExistence type="predicted"/>
<reference evidence="7" key="1">
    <citation type="submission" date="2023-06" db="EMBL/GenBank/DDBJ databases">
        <title>Genomic analysis of the entomopathogenic nematode Steinernema hermaphroditum.</title>
        <authorList>
            <person name="Schwarz E.M."/>
            <person name="Heppert J.K."/>
            <person name="Baniya A."/>
            <person name="Schwartz H.T."/>
            <person name="Tan C.-H."/>
            <person name="Antoshechkin I."/>
            <person name="Sternberg P.W."/>
            <person name="Goodrich-Blair H."/>
            <person name="Dillman A.R."/>
        </authorList>
    </citation>
    <scope>NUCLEOTIDE SEQUENCE</scope>
    <source>
        <strain evidence="7">PS9179</strain>
        <tissue evidence="7">Whole animal</tissue>
    </source>
</reference>
<dbReference type="PROSITE" id="PS50089">
    <property type="entry name" value="ZF_RING_2"/>
    <property type="match status" value="1"/>
</dbReference>
<dbReference type="GO" id="GO:0008270">
    <property type="term" value="F:zinc ion binding"/>
    <property type="evidence" value="ECO:0007669"/>
    <property type="project" value="UniProtKB-KW"/>
</dbReference>
<keyword evidence="3" id="KW-0862">Zinc</keyword>
<evidence type="ECO:0000313" key="8">
    <source>
        <dbReference type="Proteomes" id="UP001175271"/>
    </source>
</evidence>
<feature type="domain" description="RING-type" evidence="6">
    <location>
        <begin position="7"/>
        <end position="48"/>
    </location>
</feature>
<evidence type="ECO:0000313" key="7">
    <source>
        <dbReference type="EMBL" id="KAK0414090.1"/>
    </source>
</evidence>
<sequence length="372" mass="41866">MSTSSTCPICLTDFVERGEIAKTPCGHFYHIECINRALVESRRCPYCRANVVGVEKIQANTRHVNTGAQPSSNSVSQETDNQEDVVAMHREVFEAIAGPDRHQHQSHRRYVTPNGIVTHVDHDSFRNHHLVDAGDNDEDLVTMNAALFESLIQPQPTGAQFGRPHPSSQLGNRPPRLAPLPGMTLHPNGVGGHAHSFLMAARHEVDRLVAEQTQQGAGLRHSLPWIAHYPNGHCKNNKKSNCYFYFIVCRCDRIPTTIYLIWILPVPSGRWSPRPDSTVTFHSFLLDEEKSIKGKNHSRCSERRRGCMFRSLLRSVGDGKEAQVSTKLLERNVQPRNERLGFQQQVIPLSRKSTQGNDHAGRIDHHLGEQKT</sequence>
<keyword evidence="2 4" id="KW-0863">Zinc-finger</keyword>
<dbReference type="InterPro" id="IPR051834">
    <property type="entry name" value="RING_finger_E3_ligase"/>
</dbReference>
<dbReference type="SMART" id="SM00184">
    <property type="entry name" value="RING"/>
    <property type="match status" value="1"/>
</dbReference>
<dbReference type="GO" id="GO:0005634">
    <property type="term" value="C:nucleus"/>
    <property type="evidence" value="ECO:0007669"/>
    <property type="project" value="TreeGrafter"/>
</dbReference>
<evidence type="ECO:0000259" key="6">
    <source>
        <dbReference type="PROSITE" id="PS50089"/>
    </source>
</evidence>